<dbReference type="FunFam" id="3.30.40.10:FF:000110">
    <property type="entry name" value="E3 ubiquitin-protein ligase RNF34 isoform X1"/>
    <property type="match status" value="1"/>
</dbReference>
<evidence type="ECO:0000256" key="2">
    <source>
        <dbReference type="ARBA" id="ARBA00022833"/>
    </source>
</evidence>
<dbReference type="CDD" id="cd16500">
    <property type="entry name" value="RING-HC_CARP"/>
    <property type="match status" value="1"/>
</dbReference>
<dbReference type="SUPFAM" id="SSF68906">
    <property type="entry name" value="SAP domain"/>
    <property type="match status" value="2"/>
</dbReference>
<protein>
    <submittedName>
        <fullName evidence="5">RNF34</fullName>
    </submittedName>
</protein>
<name>A0A7J7KHS5_BUGNE</name>
<dbReference type="PANTHER" id="PTHR14879:SF15">
    <property type="entry name" value="E3 UBIQUITIN-PROTEIN LIGASE RIFIFYLIN-LIKE PROTEIN"/>
    <property type="match status" value="1"/>
</dbReference>
<dbReference type="EMBL" id="VXIV02000517">
    <property type="protein sequence ID" value="KAF6037787.1"/>
    <property type="molecule type" value="Genomic_DNA"/>
</dbReference>
<dbReference type="GO" id="GO:0005886">
    <property type="term" value="C:plasma membrane"/>
    <property type="evidence" value="ECO:0007669"/>
    <property type="project" value="TreeGrafter"/>
</dbReference>
<dbReference type="Gene3D" id="3.30.40.10">
    <property type="entry name" value="Zinc/RING finger domain, C3HC4 (zinc finger)"/>
    <property type="match status" value="1"/>
</dbReference>
<evidence type="ECO:0000256" key="3">
    <source>
        <dbReference type="PROSITE-ProRule" id="PRU00175"/>
    </source>
</evidence>
<dbReference type="Pfam" id="PF22968">
    <property type="entry name" value="RNF34L-like_3rd"/>
    <property type="match status" value="1"/>
</dbReference>
<keyword evidence="2" id="KW-0862">Zinc</keyword>
<dbReference type="OrthoDB" id="3045089at2759"/>
<dbReference type="GO" id="GO:1902042">
    <property type="term" value="P:negative regulation of extrinsic apoptotic signaling pathway via death domain receptors"/>
    <property type="evidence" value="ECO:0007669"/>
    <property type="project" value="TreeGrafter"/>
</dbReference>
<dbReference type="AlphaFoldDB" id="A0A7J7KHS5"/>
<comment type="caution">
    <text evidence="5">The sequence shown here is derived from an EMBL/GenBank/DDBJ whole genome shotgun (WGS) entry which is preliminary data.</text>
</comment>
<sequence>MGASSSASSPLNRCHECQFKFSPLSRKDRRLCLECQTLMCISCLGVQTSPHTYRAAAFSQTMSAANRELLKKAKNILTGCCHNCLILTSPDPTKQQLTQLKVKHLKAFLIRRDIPEVERCLEKADLVDLILENYGGRTHFAALEQERQRVEELRVALVRVEPKSSPCRLPDHPPVIDSQADHPVLTSGTRVGRTPYSLELQTLNLNWDLELFCLDLTPDPSKISVTDFDSDSELESLSVKQLKTILVRNLVDYKGCKEKYELVDKVKMLWQSRKANQKLYEELLNPPGLMEGVPPTAEDREICKICMDSTIDCVLLNCGHMVTCTKCGKQMNECPICRQFVVKAVHIFRA</sequence>
<reference evidence="5" key="1">
    <citation type="submission" date="2020-06" db="EMBL/GenBank/DDBJ databases">
        <title>Draft genome of Bugula neritina, a colonial animal packing powerful symbionts and potential medicines.</title>
        <authorList>
            <person name="Rayko M."/>
        </authorList>
    </citation>
    <scope>NUCLEOTIDE SEQUENCE [LARGE SCALE GENOMIC DNA]</scope>
    <source>
        <strain evidence="5">Kwan_BN1</strain>
    </source>
</reference>
<dbReference type="PANTHER" id="PTHR14879">
    <property type="entry name" value="CASPASE REGULATOR, RING FINGER DOMAIN-CONTAINING"/>
    <property type="match status" value="1"/>
</dbReference>
<keyword evidence="1 3" id="KW-0479">Metal-binding</keyword>
<keyword evidence="6" id="KW-1185">Reference proteome</keyword>
<dbReference type="InterPro" id="IPR055111">
    <property type="entry name" value="RNF34_RFFL_HeH"/>
</dbReference>
<dbReference type="SUPFAM" id="SSF57850">
    <property type="entry name" value="RING/U-box"/>
    <property type="match status" value="1"/>
</dbReference>
<dbReference type="GO" id="GO:0061630">
    <property type="term" value="F:ubiquitin protein ligase activity"/>
    <property type="evidence" value="ECO:0007669"/>
    <property type="project" value="TreeGrafter"/>
</dbReference>
<dbReference type="InterPro" id="IPR001841">
    <property type="entry name" value="Znf_RING"/>
</dbReference>
<dbReference type="Gene3D" id="1.10.720.140">
    <property type="match status" value="1"/>
</dbReference>
<evidence type="ECO:0000313" key="5">
    <source>
        <dbReference type="EMBL" id="KAF6037787.1"/>
    </source>
</evidence>
<dbReference type="GO" id="GO:0070936">
    <property type="term" value="P:protein K48-linked ubiquitination"/>
    <property type="evidence" value="ECO:0007669"/>
    <property type="project" value="TreeGrafter"/>
</dbReference>
<dbReference type="PROSITE" id="PS50089">
    <property type="entry name" value="ZF_RING_2"/>
    <property type="match status" value="1"/>
</dbReference>
<dbReference type="InterPro" id="IPR051728">
    <property type="entry name" value="RING-FYVE_E3_ubiquitin-ligase"/>
</dbReference>
<evidence type="ECO:0000259" key="4">
    <source>
        <dbReference type="PROSITE" id="PS50089"/>
    </source>
</evidence>
<dbReference type="Proteomes" id="UP000593567">
    <property type="component" value="Unassembled WGS sequence"/>
</dbReference>
<dbReference type="SMART" id="SM00184">
    <property type="entry name" value="RING"/>
    <property type="match status" value="1"/>
</dbReference>
<dbReference type="Pfam" id="PF13920">
    <property type="entry name" value="zf-C3HC4_3"/>
    <property type="match status" value="1"/>
</dbReference>
<dbReference type="InterPro" id="IPR057299">
    <property type="entry name" value="RNF34_RFFL_SAP"/>
</dbReference>
<dbReference type="InterPro" id="IPR013083">
    <property type="entry name" value="Znf_RING/FYVE/PHD"/>
</dbReference>
<keyword evidence="1 3" id="KW-0863">Zinc-finger</keyword>
<feature type="domain" description="RING-type" evidence="4">
    <location>
        <begin position="303"/>
        <end position="338"/>
    </location>
</feature>
<dbReference type="Gene3D" id="1.10.720.30">
    <property type="entry name" value="SAP domain"/>
    <property type="match status" value="1"/>
</dbReference>
<dbReference type="InterPro" id="IPR036361">
    <property type="entry name" value="SAP_dom_sf"/>
</dbReference>
<dbReference type="GO" id="GO:0043161">
    <property type="term" value="P:proteasome-mediated ubiquitin-dependent protein catabolic process"/>
    <property type="evidence" value="ECO:0007669"/>
    <property type="project" value="TreeGrafter"/>
</dbReference>
<evidence type="ECO:0000313" key="6">
    <source>
        <dbReference type="Proteomes" id="UP000593567"/>
    </source>
</evidence>
<proteinExistence type="predicted"/>
<organism evidence="5 6">
    <name type="scientific">Bugula neritina</name>
    <name type="common">Brown bryozoan</name>
    <name type="synonym">Sertularia neritina</name>
    <dbReference type="NCBI Taxonomy" id="10212"/>
    <lineage>
        <taxon>Eukaryota</taxon>
        <taxon>Metazoa</taxon>
        <taxon>Spiralia</taxon>
        <taxon>Lophotrochozoa</taxon>
        <taxon>Bryozoa</taxon>
        <taxon>Gymnolaemata</taxon>
        <taxon>Cheilostomatida</taxon>
        <taxon>Flustrina</taxon>
        <taxon>Buguloidea</taxon>
        <taxon>Bugulidae</taxon>
        <taxon>Bugula</taxon>
    </lineage>
</organism>
<dbReference type="GO" id="GO:0008270">
    <property type="term" value="F:zinc ion binding"/>
    <property type="evidence" value="ECO:0007669"/>
    <property type="project" value="UniProtKB-KW"/>
</dbReference>
<evidence type="ECO:0000256" key="1">
    <source>
        <dbReference type="ARBA" id="ARBA00022771"/>
    </source>
</evidence>
<gene>
    <name evidence="5" type="ORF">EB796_003907</name>
</gene>
<dbReference type="GO" id="GO:0005737">
    <property type="term" value="C:cytoplasm"/>
    <property type="evidence" value="ECO:0007669"/>
    <property type="project" value="TreeGrafter"/>
</dbReference>
<dbReference type="Pfam" id="PF23632">
    <property type="entry name" value="SAP_RNF34_RFFL"/>
    <property type="match status" value="1"/>
</dbReference>
<accession>A0A7J7KHS5</accession>